<gene>
    <name evidence="1" type="ORF">WN51_13369</name>
</gene>
<proteinExistence type="predicted"/>
<protein>
    <submittedName>
        <fullName evidence="1">Uncharacterized protein</fullName>
    </submittedName>
</protein>
<dbReference type="EMBL" id="KQ435774">
    <property type="protein sequence ID" value="KOX75062.1"/>
    <property type="molecule type" value="Genomic_DNA"/>
</dbReference>
<organism evidence="1 2">
    <name type="scientific">Melipona quadrifasciata</name>
    <dbReference type="NCBI Taxonomy" id="166423"/>
    <lineage>
        <taxon>Eukaryota</taxon>
        <taxon>Metazoa</taxon>
        <taxon>Ecdysozoa</taxon>
        <taxon>Arthropoda</taxon>
        <taxon>Hexapoda</taxon>
        <taxon>Insecta</taxon>
        <taxon>Pterygota</taxon>
        <taxon>Neoptera</taxon>
        <taxon>Endopterygota</taxon>
        <taxon>Hymenoptera</taxon>
        <taxon>Apocrita</taxon>
        <taxon>Aculeata</taxon>
        <taxon>Apoidea</taxon>
        <taxon>Anthophila</taxon>
        <taxon>Apidae</taxon>
        <taxon>Melipona</taxon>
    </lineage>
</organism>
<name>A0A0N0BGN9_9HYME</name>
<sequence length="97" mass="11457">MHRSLHVRRGVSLRAPFDRRIEKEKRRKTITRSSTKKCINQYAEYPECNFSRSTVRAVENLVLFEQLTPSQIVVYVTNESFYPDVFRLSLSSSEERS</sequence>
<reference evidence="1 2" key="1">
    <citation type="submission" date="2015-07" db="EMBL/GenBank/DDBJ databases">
        <title>The genome of Melipona quadrifasciata.</title>
        <authorList>
            <person name="Pan H."/>
            <person name="Kapheim K."/>
        </authorList>
    </citation>
    <scope>NUCLEOTIDE SEQUENCE [LARGE SCALE GENOMIC DNA]</scope>
    <source>
        <strain evidence="1">0111107301</strain>
        <tissue evidence="1">Whole body</tissue>
    </source>
</reference>
<dbReference type="Proteomes" id="UP000053105">
    <property type="component" value="Unassembled WGS sequence"/>
</dbReference>
<accession>A0A0N0BGN9</accession>
<keyword evidence="2" id="KW-1185">Reference proteome</keyword>
<dbReference type="AlphaFoldDB" id="A0A0N0BGN9"/>
<evidence type="ECO:0000313" key="1">
    <source>
        <dbReference type="EMBL" id="KOX75062.1"/>
    </source>
</evidence>
<evidence type="ECO:0000313" key="2">
    <source>
        <dbReference type="Proteomes" id="UP000053105"/>
    </source>
</evidence>